<comment type="caution">
    <text evidence="2">The sequence shown here is derived from an EMBL/GenBank/DDBJ whole genome shotgun (WGS) entry which is preliminary data.</text>
</comment>
<evidence type="ECO:0000313" key="2">
    <source>
        <dbReference type="EMBL" id="KAI1709486.1"/>
    </source>
</evidence>
<gene>
    <name evidence="2" type="ORF">DdX_11273</name>
</gene>
<proteinExistence type="predicted"/>
<evidence type="ECO:0000313" key="3">
    <source>
        <dbReference type="Proteomes" id="UP001201812"/>
    </source>
</evidence>
<organism evidence="2 3">
    <name type="scientific">Ditylenchus destructor</name>
    <dbReference type="NCBI Taxonomy" id="166010"/>
    <lineage>
        <taxon>Eukaryota</taxon>
        <taxon>Metazoa</taxon>
        <taxon>Ecdysozoa</taxon>
        <taxon>Nematoda</taxon>
        <taxon>Chromadorea</taxon>
        <taxon>Rhabditida</taxon>
        <taxon>Tylenchina</taxon>
        <taxon>Tylenchomorpha</taxon>
        <taxon>Sphaerularioidea</taxon>
        <taxon>Anguinidae</taxon>
        <taxon>Anguininae</taxon>
        <taxon>Ditylenchus</taxon>
    </lineage>
</organism>
<name>A0AAD4MZP0_9BILA</name>
<keyword evidence="1" id="KW-1133">Transmembrane helix</keyword>
<accession>A0AAD4MZP0</accession>
<keyword evidence="1" id="KW-0812">Transmembrane</keyword>
<dbReference type="EMBL" id="JAKKPZ010000030">
    <property type="protein sequence ID" value="KAI1709486.1"/>
    <property type="molecule type" value="Genomic_DNA"/>
</dbReference>
<sequence>MESPILEVRQTIWHYESESFEEAIERHLDLKKHTVDRRTMPRKIGNGHSKLYYIPCMVMAICVFCLSGFAFREWAAAEGSVWRIFKCLRIYIPKDTKKHYSKFK</sequence>
<evidence type="ECO:0000256" key="1">
    <source>
        <dbReference type="SAM" id="Phobius"/>
    </source>
</evidence>
<protein>
    <submittedName>
        <fullName evidence="2">Uncharacterized protein</fullName>
    </submittedName>
</protein>
<keyword evidence="1" id="KW-0472">Membrane</keyword>
<reference evidence="2" key="1">
    <citation type="submission" date="2022-01" db="EMBL/GenBank/DDBJ databases">
        <title>Genome Sequence Resource for Two Populations of Ditylenchus destructor, the Migratory Endoparasitic Phytonematode.</title>
        <authorList>
            <person name="Zhang H."/>
            <person name="Lin R."/>
            <person name="Xie B."/>
        </authorList>
    </citation>
    <scope>NUCLEOTIDE SEQUENCE</scope>
    <source>
        <strain evidence="2">BazhouSP</strain>
    </source>
</reference>
<dbReference type="Proteomes" id="UP001201812">
    <property type="component" value="Unassembled WGS sequence"/>
</dbReference>
<feature type="transmembrane region" description="Helical" evidence="1">
    <location>
        <begin position="51"/>
        <end position="71"/>
    </location>
</feature>
<dbReference type="AlphaFoldDB" id="A0AAD4MZP0"/>
<keyword evidence="3" id="KW-1185">Reference proteome</keyword>